<keyword evidence="3" id="KW-0560">Oxidoreductase</keyword>
<dbReference type="GO" id="GO:0016491">
    <property type="term" value="F:oxidoreductase activity"/>
    <property type="evidence" value="ECO:0007669"/>
    <property type="project" value="UniProtKB-KW"/>
</dbReference>
<dbReference type="Gene3D" id="3.90.380.10">
    <property type="entry name" value="Naphthalene 1,2-dioxygenase Alpha Subunit, Chain A, domain 1"/>
    <property type="match status" value="1"/>
</dbReference>
<keyword evidence="1" id="KW-0001">2Fe-2S</keyword>
<reference evidence="7" key="1">
    <citation type="submission" date="2018-05" db="EMBL/GenBank/DDBJ databases">
        <authorList>
            <person name="Lanie J.A."/>
            <person name="Ng W.-L."/>
            <person name="Kazmierczak K.M."/>
            <person name="Andrzejewski T.M."/>
            <person name="Davidsen T.M."/>
            <person name="Wayne K.J."/>
            <person name="Tettelin H."/>
            <person name="Glass J.I."/>
            <person name="Rusch D."/>
            <person name="Podicherti R."/>
            <person name="Tsui H.-C.T."/>
            <person name="Winkler M.E."/>
        </authorList>
    </citation>
    <scope>NUCLEOTIDE SEQUENCE</scope>
</reference>
<keyword evidence="5" id="KW-0411">Iron-sulfur</keyword>
<protein>
    <recommendedName>
        <fullName evidence="6">Rieske domain-containing protein</fullName>
    </recommendedName>
</protein>
<feature type="domain" description="Rieske" evidence="6">
    <location>
        <begin position="45"/>
        <end position="104"/>
    </location>
</feature>
<dbReference type="GO" id="GO:0051537">
    <property type="term" value="F:2 iron, 2 sulfur cluster binding"/>
    <property type="evidence" value="ECO:0007669"/>
    <property type="project" value="UniProtKB-KW"/>
</dbReference>
<evidence type="ECO:0000256" key="3">
    <source>
        <dbReference type="ARBA" id="ARBA00023002"/>
    </source>
</evidence>
<gene>
    <name evidence="7" type="ORF">METZ01_LOCUS165427</name>
</gene>
<dbReference type="PANTHER" id="PTHR43756:SF5">
    <property type="entry name" value="CHOLINE MONOOXYGENASE, CHLOROPLASTIC"/>
    <property type="match status" value="1"/>
</dbReference>
<dbReference type="InterPro" id="IPR017941">
    <property type="entry name" value="Rieske_2Fe-2S"/>
</dbReference>
<dbReference type="InterPro" id="IPR001663">
    <property type="entry name" value="Rng_hydr_dOase-A"/>
</dbReference>
<sequence>MPTSYQDLAHFSDDPDDAWTLPGRYYYDEAVYADELERIFYRNWQYVCHISQLKTPGRYVVRDIGSQSVVVLRDTHGEIRGFHNVCQHRAHRLLEGEGHVRESI</sequence>
<dbReference type="EMBL" id="UINC01029598">
    <property type="protein sequence ID" value="SVB12573.1"/>
    <property type="molecule type" value="Genomic_DNA"/>
</dbReference>
<dbReference type="PROSITE" id="PS51296">
    <property type="entry name" value="RIESKE"/>
    <property type="match status" value="1"/>
</dbReference>
<keyword evidence="4" id="KW-0408">Iron</keyword>
<evidence type="ECO:0000256" key="1">
    <source>
        <dbReference type="ARBA" id="ARBA00022714"/>
    </source>
</evidence>
<feature type="non-terminal residue" evidence="7">
    <location>
        <position position="104"/>
    </location>
</feature>
<dbReference type="PANTHER" id="PTHR43756">
    <property type="entry name" value="CHOLINE MONOOXYGENASE, CHLOROPLASTIC"/>
    <property type="match status" value="1"/>
</dbReference>
<evidence type="ECO:0000256" key="2">
    <source>
        <dbReference type="ARBA" id="ARBA00022723"/>
    </source>
</evidence>
<keyword evidence="2" id="KW-0479">Metal-binding</keyword>
<dbReference type="Gene3D" id="2.102.10.10">
    <property type="entry name" value="Rieske [2Fe-2S] iron-sulphur domain"/>
    <property type="match status" value="1"/>
</dbReference>
<evidence type="ECO:0000259" key="6">
    <source>
        <dbReference type="PROSITE" id="PS51296"/>
    </source>
</evidence>
<accession>A0A382BH99</accession>
<proteinExistence type="predicted"/>
<dbReference type="SUPFAM" id="SSF50022">
    <property type="entry name" value="ISP domain"/>
    <property type="match status" value="1"/>
</dbReference>
<dbReference type="Pfam" id="PF00355">
    <property type="entry name" value="Rieske"/>
    <property type="match status" value="1"/>
</dbReference>
<dbReference type="AlphaFoldDB" id="A0A382BH99"/>
<evidence type="ECO:0000256" key="4">
    <source>
        <dbReference type="ARBA" id="ARBA00023004"/>
    </source>
</evidence>
<dbReference type="PRINTS" id="PR00090">
    <property type="entry name" value="RNGDIOXGNASE"/>
</dbReference>
<dbReference type="InterPro" id="IPR036922">
    <property type="entry name" value="Rieske_2Fe-2S_sf"/>
</dbReference>
<name>A0A382BH99_9ZZZZ</name>
<evidence type="ECO:0000256" key="5">
    <source>
        <dbReference type="ARBA" id="ARBA00023014"/>
    </source>
</evidence>
<evidence type="ECO:0000313" key="7">
    <source>
        <dbReference type="EMBL" id="SVB12573.1"/>
    </source>
</evidence>
<organism evidence="7">
    <name type="scientific">marine metagenome</name>
    <dbReference type="NCBI Taxonomy" id="408172"/>
    <lineage>
        <taxon>unclassified sequences</taxon>
        <taxon>metagenomes</taxon>
        <taxon>ecological metagenomes</taxon>
    </lineage>
</organism>
<dbReference type="GO" id="GO:0046872">
    <property type="term" value="F:metal ion binding"/>
    <property type="evidence" value="ECO:0007669"/>
    <property type="project" value="UniProtKB-KW"/>
</dbReference>